<dbReference type="Proteomes" id="UP000199113">
    <property type="component" value="Unassembled WGS sequence"/>
</dbReference>
<sequence length="31" mass="3670">MMKSIRTAIESKRAANQLQSMYMWRTAPGRR</sequence>
<dbReference type="EMBL" id="FOKC01000001">
    <property type="protein sequence ID" value="SFA84519.1"/>
    <property type="molecule type" value="Genomic_DNA"/>
</dbReference>
<evidence type="ECO:0000313" key="1">
    <source>
        <dbReference type="EMBL" id="SFA84519.1"/>
    </source>
</evidence>
<gene>
    <name evidence="1" type="ORF">SAMN05192575_101771</name>
</gene>
<proteinExistence type="predicted"/>
<dbReference type="STRING" id="748909.SAMN05192575_101771"/>
<evidence type="ECO:0000313" key="2">
    <source>
        <dbReference type="Proteomes" id="UP000199113"/>
    </source>
</evidence>
<protein>
    <submittedName>
        <fullName evidence="1">Uncharacterized protein</fullName>
    </submittedName>
</protein>
<accession>A0A1I0W6X0</accession>
<organism evidence="1 2">
    <name type="scientific">Nocardioides alpinus</name>
    <dbReference type="NCBI Taxonomy" id="748909"/>
    <lineage>
        <taxon>Bacteria</taxon>
        <taxon>Bacillati</taxon>
        <taxon>Actinomycetota</taxon>
        <taxon>Actinomycetes</taxon>
        <taxon>Propionibacteriales</taxon>
        <taxon>Nocardioidaceae</taxon>
        <taxon>Nocardioides</taxon>
    </lineage>
</organism>
<reference evidence="1" key="1">
    <citation type="submission" date="2016-10" db="EMBL/GenBank/DDBJ databases">
        <authorList>
            <person name="de Groot N.N."/>
        </authorList>
    </citation>
    <scope>NUCLEOTIDE SEQUENCE [LARGE SCALE GENOMIC DNA]</scope>
    <source>
        <strain evidence="1">CGMCC 1.10697</strain>
    </source>
</reference>
<name>A0A1I0W6X0_9ACTN</name>
<dbReference type="AlphaFoldDB" id="A0A1I0W6X0"/>